<dbReference type="AlphaFoldDB" id="A0AAV2R2N1"/>
<evidence type="ECO:0000256" key="2">
    <source>
        <dbReference type="ARBA" id="ARBA00022771"/>
    </source>
</evidence>
<dbReference type="GO" id="GO:0061630">
    <property type="term" value="F:ubiquitin protein ligase activity"/>
    <property type="evidence" value="ECO:0007669"/>
    <property type="project" value="TreeGrafter"/>
</dbReference>
<feature type="domain" description="RING-type" evidence="6">
    <location>
        <begin position="7"/>
        <end position="50"/>
    </location>
</feature>
<evidence type="ECO:0000313" key="8">
    <source>
        <dbReference type="Proteomes" id="UP001497623"/>
    </source>
</evidence>
<proteinExistence type="predicted"/>
<gene>
    <name evidence="7" type="ORF">MNOR_LOCUS19216</name>
</gene>
<dbReference type="InterPro" id="IPR017907">
    <property type="entry name" value="Znf_RING_CS"/>
</dbReference>
<dbReference type="PROSITE" id="PS00518">
    <property type="entry name" value="ZF_RING_1"/>
    <property type="match status" value="1"/>
</dbReference>
<reference evidence="7 8" key="1">
    <citation type="submission" date="2024-05" db="EMBL/GenBank/DDBJ databases">
        <authorList>
            <person name="Wallberg A."/>
        </authorList>
    </citation>
    <scope>NUCLEOTIDE SEQUENCE [LARGE SCALE GENOMIC DNA]</scope>
</reference>
<keyword evidence="5" id="KW-0175">Coiled coil</keyword>
<feature type="non-terminal residue" evidence="7">
    <location>
        <position position="246"/>
    </location>
</feature>
<evidence type="ECO:0000256" key="5">
    <source>
        <dbReference type="SAM" id="Coils"/>
    </source>
</evidence>
<dbReference type="SMART" id="SM00184">
    <property type="entry name" value="RING"/>
    <property type="match status" value="1"/>
</dbReference>
<keyword evidence="3" id="KW-0862">Zinc</keyword>
<name>A0AAV2R2N1_MEGNR</name>
<dbReference type="InterPro" id="IPR018957">
    <property type="entry name" value="Znf_C3HC4_RING-type"/>
</dbReference>
<dbReference type="EMBL" id="CAXKWB010014154">
    <property type="protein sequence ID" value="CAL4109863.1"/>
    <property type="molecule type" value="Genomic_DNA"/>
</dbReference>
<dbReference type="Proteomes" id="UP001497623">
    <property type="component" value="Unassembled WGS sequence"/>
</dbReference>
<dbReference type="Pfam" id="PF00097">
    <property type="entry name" value="zf-C3HC4"/>
    <property type="match status" value="1"/>
</dbReference>
<dbReference type="PROSITE" id="PS50089">
    <property type="entry name" value="ZF_RING_2"/>
    <property type="match status" value="1"/>
</dbReference>
<dbReference type="Gene3D" id="3.30.40.10">
    <property type="entry name" value="Zinc/RING finger domain, C3HC4 (zinc finger)"/>
    <property type="match status" value="1"/>
</dbReference>
<protein>
    <recommendedName>
        <fullName evidence="6">RING-type domain-containing protein</fullName>
    </recommendedName>
</protein>
<sequence length="246" mass="28365">MDSHIRCILCVEEFNVTSHRPKVLPCGHHMCTPCLENCIGRNMNECSVCKKTFAASSAEDIPVNTDFENLIGYVSQLKVFYLQTKKSTLAEAEKEINDLESTTSTLENFVYEKKNKISRKEVQIKILLKEIDEDKKTRDEALNEICENKLMIDQIKEYIEKINTTMDEHNIGADISKLDEKITTLKEHSKCIEEKYATELPFVRQNMTEEDQYELNMKLRNAAQNEEWQDATSAIKAGADVNYSYD</sequence>
<dbReference type="InterPro" id="IPR013083">
    <property type="entry name" value="Znf_RING/FYVE/PHD"/>
</dbReference>
<evidence type="ECO:0000259" key="6">
    <source>
        <dbReference type="PROSITE" id="PS50089"/>
    </source>
</evidence>
<accession>A0AAV2R2N1</accession>
<evidence type="ECO:0000256" key="3">
    <source>
        <dbReference type="ARBA" id="ARBA00022833"/>
    </source>
</evidence>
<dbReference type="GO" id="GO:0008270">
    <property type="term" value="F:zinc ion binding"/>
    <property type="evidence" value="ECO:0007669"/>
    <property type="project" value="UniProtKB-KW"/>
</dbReference>
<evidence type="ECO:0000256" key="4">
    <source>
        <dbReference type="PROSITE-ProRule" id="PRU00175"/>
    </source>
</evidence>
<comment type="caution">
    <text evidence="7">The sequence shown here is derived from an EMBL/GenBank/DDBJ whole genome shotgun (WGS) entry which is preliminary data.</text>
</comment>
<dbReference type="GO" id="GO:0016567">
    <property type="term" value="P:protein ubiquitination"/>
    <property type="evidence" value="ECO:0007669"/>
    <property type="project" value="TreeGrafter"/>
</dbReference>
<evidence type="ECO:0000313" key="7">
    <source>
        <dbReference type="EMBL" id="CAL4109863.1"/>
    </source>
</evidence>
<organism evidence="7 8">
    <name type="scientific">Meganyctiphanes norvegica</name>
    <name type="common">Northern krill</name>
    <name type="synonym">Thysanopoda norvegica</name>
    <dbReference type="NCBI Taxonomy" id="48144"/>
    <lineage>
        <taxon>Eukaryota</taxon>
        <taxon>Metazoa</taxon>
        <taxon>Ecdysozoa</taxon>
        <taxon>Arthropoda</taxon>
        <taxon>Crustacea</taxon>
        <taxon>Multicrustacea</taxon>
        <taxon>Malacostraca</taxon>
        <taxon>Eumalacostraca</taxon>
        <taxon>Eucarida</taxon>
        <taxon>Euphausiacea</taxon>
        <taxon>Euphausiidae</taxon>
        <taxon>Meganyctiphanes</taxon>
    </lineage>
</organism>
<dbReference type="PANTHER" id="PTHR22791:SF6">
    <property type="entry name" value="RING-TYPE DOMAIN-CONTAINING PROTEIN"/>
    <property type="match status" value="1"/>
</dbReference>
<keyword evidence="8" id="KW-1185">Reference proteome</keyword>
<keyword evidence="2 4" id="KW-0863">Zinc-finger</keyword>
<dbReference type="InterPro" id="IPR001841">
    <property type="entry name" value="Znf_RING"/>
</dbReference>
<dbReference type="SUPFAM" id="SSF57850">
    <property type="entry name" value="RING/U-box"/>
    <property type="match status" value="1"/>
</dbReference>
<keyword evidence="1" id="KW-0479">Metal-binding</keyword>
<dbReference type="PANTHER" id="PTHR22791">
    <property type="entry name" value="RING-TYPE DOMAIN-CONTAINING PROTEIN"/>
    <property type="match status" value="1"/>
</dbReference>
<evidence type="ECO:0000256" key="1">
    <source>
        <dbReference type="ARBA" id="ARBA00022723"/>
    </source>
</evidence>
<dbReference type="InterPro" id="IPR051435">
    <property type="entry name" value="RING_finger_E3_ubiq-ligases"/>
</dbReference>
<feature type="coiled-coil region" evidence="5">
    <location>
        <begin position="82"/>
        <end position="144"/>
    </location>
</feature>